<comment type="similarity">
    <text evidence="1">Belongs to the protein kinase superfamily. CAMK Ser/Thr protein kinase family. CaMK subfamily.</text>
</comment>
<dbReference type="Proteomes" id="UP000472271">
    <property type="component" value="Chromosome 14"/>
</dbReference>
<evidence type="ECO:0000256" key="14">
    <source>
        <dbReference type="PROSITE-ProRule" id="PRU10141"/>
    </source>
</evidence>
<evidence type="ECO:0000256" key="6">
    <source>
        <dbReference type="ARBA" id="ARBA00022741"/>
    </source>
</evidence>
<dbReference type="PROSITE" id="PS50011">
    <property type="entry name" value="PROTEIN_KINASE_DOM"/>
    <property type="match status" value="1"/>
</dbReference>
<dbReference type="Pfam" id="PF08332">
    <property type="entry name" value="CaMKII_AD"/>
    <property type="match status" value="1"/>
</dbReference>
<keyword evidence="6 14" id="KW-0547">Nucleotide-binding</keyword>
<keyword evidence="18" id="KW-1185">Reference proteome</keyword>
<dbReference type="FunFam" id="3.10.450.50:FF:000001">
    <property type="entry name" value="calcium/calmodulin-dependent protein kinase type II subunit gamma isoform X1"/>
    <property type="match status" value="1"/>
</dbReference>
<dbReference type="PROSITE" id="PS00108">
    <property type="entry name" value="PROTEIN_KINASE_ST"/>
    <property type="match status" value="1"/>
</dbReference>
<proteinExistence type="inferred from homology"/>
<dbReference type="Gene3D" id="1.10.510.10">
    <property type="entry name" value="Transferase(Phosphotransferase) domain 1"/>
    <property type="match status" value="1"/>
</dbReference>
<keyword evidence="4" id="KW-0597">Phosphoprotein</keyword>
<accession>A0A673BW24</accession>
<evidence type="ECO:0000256" key="8">
    <source>
        <dbReference type="ARBA" id="ARBA00022840"/>
    </source>
</evidence>
<comment type="subunit">
    <text evidence="13">CAMK2 is composed of four different chains: alpha, beta, gamma, and delta. The different isoforms assemble into homo- or heteromultimeric holoenzymes composed of 8 to 12 subunits.</text>
</comment>
<dbReference type="InterPro" id="IPR011009">
    <property type="entry name" value="Kinase-like_dom_sf"/>
</dbReference>
<evidence type="ECO:0000313" key="18">
    <source>
        <dbReference type="Proteomes" id="UP000472271"/>
    </source>
</evidence>
<evidence type="ECO:0000256" key="4">
    <source>
        <dbReference type="ARBA" id="ARBA00022553"/>
    </source>
</evidence>
<comment type="catalytic activity">
    <reaction evidence="11">
        <text>L-seryl-[protein] + ATP = O-phospho-L-seryl-[protein] + ADP + H(+)</text>
        <dbReference type="Rhea" id="RHEA:17989"/>
        <dbReference type="Rhea" id="RHEA-COMP:9863"/>
        <dbReference type="Rhea" id="RHEA-COMP:11604"/>
        <dbReference type="ChEBI" id="CHEBI:15378"/>
        <dbReference type="ChEBI" id="CHEBI:29999"/>
        <dbReference type="ChEBI" id="CHEBI:30616"/>
        <dbReference type="ChEBI" id="CHEBI:83421"/>
        <dbReference type="ChEBI" id="CHEBI:456216"/>
        <dbReference type="EC" id="2.7.11.17"/>
    </reaction>
</comment>
<evidence type="ECO:0000256" key="7">
    <source>
        <dbReference type="ARBA" id="ARBA00022777"/>
    </source>
</evidence>
<dbReference type="InterPro" id="IPR000719">
    <property type="entry name" value="Prot_kinase_dom"/>
</dbReference>
<dbReference type="InterPro" id="IPR032710">
    <property type="entry name" value="NTF2-like_dom_sf"/>
</dbReference>
<organism evidence="17 18">
    <name type="scientific">Sphaeramia orbicularis</name>
    <name type="common">orbiculate cardinalfish</name>
    <dbReference type="NCBI Taxonomy" id="375764"/>
    <lineage>
        <taxon>Eukaryota</taxon>
        <taxon>Metazoa</taxon>
        <taxon>Chordata</taxon>
        <taxon>Craniata</taxon>
        <taxon>Vertebrata</taxon>
        <taxon>Euteleostomi</taxon>
        <taxon>Actinopterygii</taxon>
        <taxon>Neopterygii</taxon>
        <taxon>Teleostei</taxon>
        <taxon>Neoteleostei</taxon>
        <taxon>Acanthomorphata</taxon>
        <taxon>Gobiaria</taxon>
        <taxon>Kurtiformes</taxon>
        <taxon>Apogonoidei</taxon>
        <taxon>Apogonidae</taxon>
        <taxon>Apogoninae</taxon>
        <taxon>Sphaeramia</taxon>
    </lineage>
</organism>
<evidence type="ECO:0000259" key="16">
    <source>
        <dbReference type="PROSITE" id="PS50011"/>
    </source>
</evidence>
<dbReference type="Gene3D" id="6.10.140.620">
    <property type="match status" value="1"/>
</dbReference>
<evidence type="ECO:0000256" key="10">
    <source>
        <dbReference type="ARBA" id="ARBA00047307"/>
    </source>
</evidence>
<comment type="function">
    <text evidence="12">CaM-kinase II (CAMK2) is a prominent kinase in the central nervous system.</text>
</comment>
<dbReference type="GO" id="GO:0004683">
    <property type="term" value="F:calcium/calmodulin-dependent protein kinase activity"/>
    <property type="evidence" value="ECO:0007669"/>
    <property type="project" value="UniProtKB-EC"/>
</dbReference>
<dbReference type="GO" id="GO:0005516">
    <property type="term" value="F:calmodulin binding"/>
    <property type="evidence" value="ECO:0007669"/>
    <property type="project" value="UniProtKB-KW"/>
</dbReference>
<keyword evidence="8 14" id="KW-0067">ATP-binding</keyword>
<evidence type="ECO:0000256" key="2">
    <source>
        <dbReference type="ARBA" id="ARBA00012434"/>
    </source>
</evidence>
<comment type="catalytic activity">
    <reaction evidence="10">
        <text>L-threonyl-[protein] + ATP = O-phospho-L-threonyl-[protein] + ADP + H(+)</text>
        <dbReference type="Rhea" id="RHEA:46608"/>
        <dbReference type="Rhea" id="RHEA-COMP:11060"/>
        <dbReference type="Rhea" id="RHEA-COMP:11605"/>
        <dbReference type="ChEBI" id="CHEBI:15378"/>
        <dbReference type="ChEBI" id="CHEBI:30013"/>
        <dbReference type="ChEBI" id="CHEBI:30616"/>
        <dbReference type="ChEBI" id="CHEBI:61977"/>
        <dbReference type="ChEBI" id="CHEBI:456216"/>
        <dbReference type="EC" id="2.7.11.17"/>
    </reaction>
</comment>
<feature type="binding site" evidence="14">
    <location>
        <position position="42"/>
    </location>
    <ligand>
        <name>ATP</name>
        <dbReference type="ChEBI" id="CHEBI:30616"/>
    </ligand>
</feature>
<dbReference type="AlphaFoldDB" id="A0A673BW24"/>
<evidence type="ECO:0000256" key="3">
    <source>
        <dbReference type="ARBA" id="ARBA00022527"/>
    </source>
</evidence>
<evidence type="ECO:0000256" key="15">
    <source>
        <dbReference type="RuleBase" id="RU000304"/>
    </source>
</evidence>
<dbReference type="Gene3D" id="3.30.200.20">
    <property type="entry name" value="Phosphorylase Kinase, domain 1"/>
    <property type="match status" value="1"/>
</dbReference>
<dbReference type="CDD" id="cd14086">
    <property type="entry name" value="STKc_CaMKII"/>
    <property type="match status" value="1"/>
</dbReference>
<evidence type="ECO:0000256" key="1">
    <source>
        <dbReference type="ARBA" id="ARBA00005354"/>
    </source>
</evidence>
<dbReference type="GO" id="GO:0005524">
    <property type="term" value="F:ATP binding"/>
    <property type="evidence" value="ECO:0007669"/>
    <property type="project" value="UniProtKB-UniRule"/>
</dbReference>
<evidence type="ECO:0000256" key="5">
    <source>
        <dbReference type="ARBA" id="ARBA00022679"/>
    </source>
</evidence>
<dbReference type="FunFam" id="3.30.200.20:FF:000002">
    <property type="entry name" value="Calcium/calmodulin-dependent protein kinase type II subunit delta isoform 2"/>
    <property type="match status" value="1"/>
</dbReference>
<keyword evidence="9" id="KW-0112">Calmodulin-binding</keyword>
<evidence type="ECO:0000256" key="13">
    <source>
        <dbReference type="ARBA" id="ARBA00064333"/>
    </source>
</evidence>
<evidence type="ECO:0000313" key="17">
    <source>
        <dbReference type="Ensembl" id="ENSSORP00005044772.1"/>
    </source>
</evidence>
<dbReference type="Gene3D" id="3.10.450.50">
    <property type="match status" value="1"/>
</dbReference>
<dbReference type="PANTHER" id="PTHR24347">
    <property type="entry name" value="SERINE/THREONINE-PROTEIN KINASE"/>
    <property type="match status" value="1"/>
</dbReference>
<name>A0A673BW24_9TELE</name>
<protein>
    <recommendedName>
        <fullName evidence="2">calcium/calmodulin-dependent protein kinase</fullName>
        <ecNumber evidence="2">2.7.11.17</ecNumber>
    </recommendedName>
</protein>
<evidence type="ECO:0000256" key="12">
    <source>
        <dbReference type="ARBA" id="ARBA00056581"/>
    </source>
</evidence>
<dbReference type="SUPFAM" id="SSF56112">
    <property type="entry name" value="Protein kinase-like (PK-like)"/>
    <property type="match status" value="1"/>
</dbReference>
<evidence type="ECO:0000256" key="9">
    <source>
        <dbReference type="ARBA" id="ARBA00022860"/>
    </source>
</evidence>
<dbReference type="SMART" id="SM00220">
    <property type="entry name" value="S_TKc"/>
    <property type="match status" value="1"/>
</dbReference>
<reference evidence="17" key="1">
    <citation type="submission" date="2019-06" db="EMBL/GenBank/DDBJ databases">
        <authorList>
            <consortium name="Wellcome Sanger Institute Data Sharing"/>
        </authorList>
    </citation>
    <scope>NUCLEOTIDE SEQUENCE [LARGE SCALE GENOMIC DNA]</scope>
</reference>
<keyword evidence="3 15" id="KW-0723">Serine/threonine-protein kinase</keyword>
<dbReference type="InterPro" id="IPR017441">
    <property type="entry name" value="Protein_kinase_ATP_BS"/>
</dbReference>
<dbReference type="GO" id="GO:0043226">
    <property type="term" value="C:organelle"/>
    <property type="evidence" value="ECO:0007669"/>
    <property type="project" value="UniProtKB-ARBA"/>
</dbReference>
<dbReference type="SUPFAM" id="SSF54427">
    <property type="entry name" value="NTF2-like"/>
    <property type="match status" value="1"/>
</dbReference>
<reference evidence="17" key="2">
    <citation type="submission" date="2025-08" db="UniProtKB">
        <authorList>
            <consortium name="Ensembl"/>
        </authorList>
    </citation>
    <scope>IDENTIFICATION</scope>
</reference>
<evidence type="ECO:0000256" key="11">
    <source>
        <dbReference type="ARBA" id="ARBA00047430"/>
    </source>
</evidence>
<feature type="domain" description="Protein kinase" evidence="16">
    <location>
        <begin position="13"/>
        <end position="271"/>
    </location>
</feature>
<keyword evidence="5" id="KW-0808">Transferase</keyword>
<reference evidence="17" key="3">
    <citation type="submission" date="2025-09" db="UniProtKB">
        <authorList>
            <consortium name="Ensembl"/>
        </authorList>
    </citation>
    <scope>IDENTIFICATION</scope>
</reference>
<dbReference type="PROSITE" id="PS00107">
    <property type="entry name" value="PROTEIN_KINASE_ATP"/>
    <property type="match status" value="1"/>
</dbReference>
<dbReference type="EC" id="2.7.11.17" evidence="2"/>
<gene>
    <name evidence="17" type="primary">camk2a</name>
</gene>
<dbReference type="FunFam" id="1.10.510.10:FF:000001">
    <property type="entry name" value="Calcium/calmodulin-dependent protein kinase type II subunit delta"/>
    <property type="match status" value="1"/>
</dbReference>
<keyword evidence="7" id="KW-0418">Kinase</keyword>
<dbReference type="InterPro" id="IPR013543">
    <property type="entry name" value="Ca/CaM-dep_prot_kinase-assoc"/>
</dbReference>
<dbReference type="InterPro" id="IPR008271">
    <property type="entry name" value="Ser/Thr_kinase_AS"/>
</dbReference>
<dbReference type="Pfam" id="PF00069">
    <property type="entry name" value="Pkinase"/>
    <property type="match status" value="1"/>
</dbReference>
<sequence>MATVICTRFTEEYQLYEELGKGAFSVVRRCVKVLSGQEYAAKIINTKKLSARDHQKLDREARICRLLKHPNIVRLHDSISEEAHHYLIFDLVTGGELFEDIVAREYYSEADASHCIQQILEAVLHCHQMGVVHRDLKPENLLLASKSKGAAVKLADFGLAIEVEGDQQAWFGFAGTPGYLSPEVLRKDPYGKAVDLWACGVILYILLVGYPPFWDEDQHRLYQQIKAGAYDFPSPEWDTVTPEAKDLINKMLTINPAKRITAAEALKHPWISHRSTVASCMHRQETVECLKKFNARRKLKVGERSSSVLCKLLQNCNTLQTTCYCYLKVISYLTILLTHKFAPRMRKQDIIKVTEQLIEAISNGDFESYTKMCDPAVTAFEPEALGNLVEGLDFHRFYFENLWSKNSKPVHTTILNPHIHLVGDEAACIAYIRVTQYIDANGTPRTAQSEETRVWHRRDGKWQIVHFHRSGSASTLSKYVRQ</sequence>
<dbReference type="Ensembl" id="ENSSORT00005045902.1">
    <property type="protein sequence ID" value="ENSSORP00005044772.1"/>
    <property type="gene ID" value="ENSSORG00005020595.1"/>
</dbReference>